<evidence type="ECO:0000256" key="4">
    <source>
        <dbReference type="ARBA" id="ARBA00023136"/>
    </source>
</evidence>
<protein>
    <submittedName>
        <fullName evidence="7">Sterol desaturase/sphingolipid hydroxylase, fatty acid hydroxylase superfamily</fullName>
    </submittedName>
</protein>
<sequence length="261" mass="30457">MTESSIRLCFFIGSIIIFGLCEAFWPRRTIKTPRYHRWTKNYTFVILSSVIIRFVLPISATTAALIATEQDFGLFNWLTIPYPIQIILGIILLDLLIYTQHLIFHAIPILWRIHQVHHIDESIDSSTALRFHPLEFILSALIKLSFVLLIGIPWIAVICFEIILNSMAIFNHANLKLPLKLDALLRILFVTPDMHRIHHSTHQAEYHSNFGFNLSIWDKLFKTYTANPKESHESMPIGQPDFSNLERNTLWRLMLLPFKRK</sequence>
<feature type="transmembrane region" description="Helical" evidence="5">
    <location>
        <begin position="86"/>
        <end position="113"/>
    </location>
</feature>
<evidence type="ECO:0000313" key="8">
    <source>
        <dbReference type="Proteomes" id="UP000242642"/>
    </source>
</evidence>
<dbReference type="EMBL" id="FOHV01000002">
    <property type="protein sequence ID" value="SES71024.1"/>
    <property type="molecule type" value="Genomic_DNA"/>
</dbReference>
<feature type="transmembrane region" description="Helical" evidence="5">
    <location>
        <begin position="134"/>
        <end position="156"/>
    </location>
</feature>
<dbReference type="GO" id="GO:0016020">
    <property type="term" value="C:membrane"/>
    <property type="evidence" value="ECO:0007669"/>
    <property type="project" value="UniProtKB-SubCell"/>
</dbReference>
<dbReference type="InterPro" id="IPR006694">
    <property type="entry name" value="Fatty_acid_hydroxylase"/>
</dbReference>
<keyword evidence="3 5" id="KW-1133">Transmembrane helix</keyword>
<feature type="transmembrane region" description="Helical" evidence="5">
    <location>
        <begin position="6"/>
        <end position="25"/>
    </location>
</feature>
<dbReference type="GO" id="GO:0008610">
    <property type="term" value="P:lipid biosynthetic process"/>
    <property type="evidence" value="ECO:0007669"/>
    <property type="project" value="InterPro"/>
</dbReference>
<evidence type="ECO:0000256" key="2">
    <source>
        <dbReference type="ARBA" id="ARBA00022692"/>
    </source>
</evidence>
<feature type="domain" description="Fatty acid hydroxylase" evidence="6">
    <location>
        <begin position="87"/>
        <end position="223"/>
    </location>
</feature>
<organism evidence="7 8">
    <name type="scientific">Thorsellia anophelis DSM 18579</name>
    <dbReference type="NCBI Taxonomy" id="1123402"/>
    <lineage>
        <taxon>Bacteria</taxon>
        <taxon>Pseudomonadati</taxon>
        <taxon>Pseudomonadota</taxon>
        <taxon>Gammaproteobacteria</taxon>
        <taxon>Enterobacterales</taxon>
        <taxon>Thorselliaceae</taxon>
        <taxon>Thorsellia</taxon>
    </lineage>
</organism>
<evidence type="ECO:0000256" key="5">
    <source>
        <dbReference type="SAM" id="Phobius"/>
    </source>
</evidence>
<dbReference type="OrthoDB" id="9770329at2"/>
<comment type="subcellular location">
    <subcellularLocation>
        <location evidence="1">Membrane</location>
    </subcellularLocation>
</comment>
<dbReference type="InterPro" id="IPR050307">
    <property type="entry name" value="Sterol_Desaturase_Related"/>
</dbReference>
<feature type="transmembrane region" description="Helical" evidence="5">
    <location>
        <begin position="45"/>
        <end position="66"/>
    </location>
</feature>
<evidence type="ECO:0000256" key="1">
    <source>
        <dbReference type="ARBA" id="ARBA00004370"/>
    </source>
</evidence>
<dbReference type="GO" id="GO:0005506">
    <property type="term" value="F:iron ion binding"/>
    <property type="evidence" value="ECO:0007669"/>
    <property type="project" value="InterPro"/>
</dbReference>
<dbReference type="RefSeq" id="WP_093317073.1">
    <property type="nucleotide sequence ID" value="NZ_FOHV01000002.1"/>
</dbReference>
<gene>
    <name evidence="7" type="ORF">SAMN02583745_00289</name>
</gene>
<evidence type="ECO:0000313" key="7">
    <source>
        <dbReference type="EMBL" id="SES71024.1"/>
    </source>
</evidence>
<accession>A0A1H9YPF7</accession>
<dbReference type="AlphaFoldDB" id="A0A1H9YPF7"/>
<dbReference type="PANTHER" id="PTHR11863">
    <property type="entry name" value="STEROL DESATURASE"/>
    <property type="match status" value="1"/>
</dbReference>
<keyword evidence="8" id="KW-1185">Reference proteome</keyword>
<dbReference type="Pfam" id="PF04116">
    <property type="entry name" value="FA_hydroxylase"/>
    <property type="match status" value="1"/>
</dbReference>
<reference evidence="8" key="1">
    <citation type="submission" date="2016-10" db="EMBL/GenBank/DDBJ databases">
        <authorList>
            <person name="Varghese N."/>
            <person name="Submissions S."/>
        </authorList>
    </citation>
    <scope>NUCLEOTIDE SEQUENCE [LARGE SCALE GENOMIC DNA]</scope>
    <source>
        <strain evidence="8">DSM 18579</strain>
    </source>
</reference>
<name>A0A1H9YPF7_9GAMM</name>
<keyword evidence="2 5" id="KW-0812">Transmembrane</keyword>
<keyword evidence="4 5" id="KW-0472">Membrane</keyword>
<dbReference type="GO" id="GO:0016491">
    <property type="term" value="F:oxidoreductase activity"/>
    <property type="evidence" value="ECO:0007669"/>
    <property type="project" value="InterPro"/>
</dbReference>
<evidence type="ECO:0000256" key="3">
    <source>
        <dbReference type="ARBA" id="ARBA00022989"/>
    </source>
</evidence>
<evidence type="ECO:0000259" key="6">
    <source>
        <dbReference type="Pfam" id="PF04116"/>
    </source>
</evidence>
<dbReference type="STRING" id="1123402.SAMN02583745_00289"/>
<proteinExistence type="predicted"/>
<dbReference type="Proteomes" id="UP000242642">
    <property type="component" value="Unassembled WGS sequence"/>
</dbReference>